<comment type="caution">
    <text evidence="10">The sequence shown here is derived from an EMBL/GenBank/DDBJ whole genome shotgun (WGS) entry which is preliminary data.</text>
</comment>
<reference evidence="10 11" key="1">
    <citation type="journal article" date="2014" name="Proc. Natl. Acad. Sci. U.S.A.">
        <title>Trajectory and genomic determinants of fungal-pathogen speciation and host adaptation.</title>
        <authorList>
            <person name="Hu X."/>
            <person name="Xiao G."/>
            <person name="Zheng P."/>
            <person name="Shang Y."/>
            <person name="Su Y."/>
            <person name="Zhang X."/>
            <person name="Liu X."/>
            <person name="Zhan S."/>
            <person name="St Leger R.J."/>
            <person name="Wang C."/>
        </authorList>
    </citation>
    <scope>NUCLEOTIDE SEQUENCE [LARGE SCALE GENOMIC DNA]</scope>
    <source>
        <strain evidence="10 11">ARSEF 1941</strain>
    </source>
</reference>
<dbReference type="InterPro" id="IPR033121">
    <property type="entry name" value="PEPTIDASE_A1"/>
</dbReference>
<dbReference type="GeneID" id="63736700"/>
<feature type="region of interest" description="Disordered" evidence="8">
    <location>
        <begin position="438"/>
        <end position="469"/>
    </location>
</feature>
<dbReference type="InterPro" id="IPR033876">
    <property type="entry name" value="SAP-like"/>
</dbReference>
<dbReference type="Pfam" id="PF00026">
    <property type="entry name" value="Asp"/>
    <property type="match status" value="1"/>
</dbReference>
<evidence type="ECO:0000256" key="7">
    <source>
        <dbReference type="PIRSR" id="PIRSR601461-2"/>
    </source>
</evidence>
<proteinExistence type="inferred from homology"/>
<dbReference type="CDD" id="cd05474">
    <property type="entry name" value="SAP_like"/>
    <property type="match status" value="1"/>
</dbReference>
<dbReference type="PANTHER" id="PTHR47966">
    <property type="entry name" value="BETA-SITE APP-CLEAVING ENZYME, ISOFORM A-RELATED"/>
    <property type="match status" value="1"/>
</dbReference>
<dbReference type="GO" id="GO:0006508">
    <property type="term" value="P:proteolysis"/>
    <property type="evidence" value="ECO:0007669"/>
    <property type="project" value="UniProtKB-KW"/>
</dbReference>
<evidence type="ECO:0000256" key="5">
    <source>
        <dbReference type="ARBA" id="ARBA00022801"/>
    </source>
</evidence>
<keyword evidence="2" id="KW-0645">Protease</keyword>
<organism evidence="10 11">
    <name type="scientific">Metarhizium album (strain ARSEF 1941)</name>
    <dbReference type="NCBI Taxonomy" id="1081103"/>
    <lineage>
        <taxon>Eukaryota</taxon>
        <taxon>Fungi</taxon>
        <taxon>Dikarya</taxon>
        <taxon>Ascomycota</taxon>
        <taxon>Pezizomycotina</taxon>
        <taxon>Sordariomycetes</taxon>
        <taxon>Hypocreomycetidae</taxon>
        <taxon>Hypocreales</taxon>
        <taxon>Clavicipitaceae</taxon>
        <taxon>Metarhizium</taxon>
    </lineage>
</organism>
<feature type="domain" description="Peptidase A1" evidence="9">
    <location>
        <begin position="46"/>
        <end position="365"/>
    </location>
</feature>
<feature type="active site" evidence="6">
    <location>
        <position position="64"/>
    </location>
</feature>
<evidence type="ECO:0000256" key="1">
    <source>
        <dbReference type="ARBA" id="ARBA00007447"/>
    </source>
</evidence>
<dbReference type="GO" id="GO:0004190">
    <property type="term" value="F:aspartic-type endopeptidase activity"/>
    <property type="evidence" value="ECO:0007669"/>
    <property type="project" value="UniProtKB-KW"/>
</dbReference>
<evidence type="ECO:0000313" key="11">
    <source>
        <dbReference type="Proteomes" id="UP000030816"/>
    </source>
</evidence>
<comment type="similarity">
    <text evidence="1">Belongs to the peptidase A1 family.</text>
</comment>
<feature type="active site" evidence="6">
    <location>
        <position position="256"/>
    </location>
</feature>
<accession>A0A0B2WVZ0</accession>
<evidence type="ECO:0000256" key="8">
    <source>
        <dbReference type="SAM" id="MobiDB-lite"/>
    </source>
</evidence>
<dbReference type="OrthoDB" id="771136at2759"/>
<evidence type="ECO:0000259" key="9">
    <source>
        <dbReference type="PROSITE" id="PS51767"/>
    </source>
</evidence>
<evidence type="ECO:0000256" key="3">
    <source>
        <dbReference type="ARBA" id="ARBA00022729"/>
    </source>
</evidence>
<dbReference type="InterPro" id="IPR021109">
    <property type="entry name" value="Peptidase_aspartic_dom_sf"/>
</dbReference>
<evidence type="ECO:0000256" key="2">
    <source>
        <dbReference type="ARBA" id="ARBA00022670"/>
    </source>
</evidence>
<feature type="compositionally biased region" description="Gly residues" evidence="8">
    <location>
        <begin position="490"/>
        <end position="504"/>
    </location>
</feature>
<dbReference type="STRING" id="1081103.A0A0B2WVZ0"/>
<dbReference type="SUPFAM" id="SSF50630">
    <property type="entry name" value="Acid proteases"/>
    <property type="match status" value="1"/>
</dbReference>
<name>A0A0B2WVZ0_METAS</name>
<keyword evidence="3" id="KW-0732">Signal</keyword>
<dbReference type="PROSITE" id="PS51767">
    <property type="entry name" value="PEPTIDASE_A1"/>
    <property type="match status" value="1"/>
</dbReference>
<feature type="region of interest" description="Disordered" evidence="8">
    <location>
        <begin position="488"/>
        <end position="507"/>
    </location>
</feature>
<dbReference type="Gene3D" id="2.40.70.10">
    <property type="entry name" value="Acid Proteases"/>
    <property type="match status" value="2"/>
</dbReference>
<feature type="compositionally biased region" description="Polar residues" evidence="8">
    <location>
        <begin position="395"/>
        <end position="412"/>
    </location>
</feature>
<dbReference type="AlphaFoldDB" id="A0A0B2WVZ0"/>
<dbReference type="PANTHER" id="PTHR47966:SF65">
    <property type="entry name" value="ASPARTIC-TYPE ENDOPEPTIDASE"/>
    <property type="match status" value="1"/>
</dbReference>
<dbReference type="Proteomes" id="UP000030816">
    <property type="component" value="Unassembled WGS sequence"/>
</dbReference>
<evidence type="ECO:0000256" key="6">
    <source>
        <dbReference type="PIRSR" id="PIRSR601461-1"/>
    </source>
</evidence>
<dbReference type="HOGENOM" id="CLU_013253_9_4_1"/>
<feature type="region of interest" description="Disordered" evidence="8">
    <location>
        <begin position="384"/>
        <end position="412"/>
    </location>
</feature>
<keyword evidence="11" id="KW-1185">Reference proteome</keyword>
<evidence type="ECO:0000256" key="4">
    <source>
        <dbReference type="ARBA" id="ARBA00022750"/>
    </source>
</evidence>
<dbReference type="InterPro" id="IPR001461">
    <property type="entry name" value="Aspartic_peptidase_A1"/>
</dbReference>
<evidence type="ECO:0000313" key="10">
    <source>
        <dbReference type="EMBL" id="KHO00322.1"/>
    </source>
</evidence>
<feature type="compositionally biased region" description="Polar residues" evidence="8">
    <location>
        <begin position="451"/>
        <end position="469"/>
    </location>
</feature>
<gene>
    <name evidence="10" type="ORF">MAM_02245</name>
</gene>
<dbReference type="EMBL" id="AZHE01000003">
    <property type="protein sequence ID" value="KHO00322.1"/>
    <property type="molecule type" value="Genomic_DNA"/>
</dbReference>
<feature type="disulfide bond" evidence="7">
    <location>
        <begin position="295"/>
        <end position="330"/>
    </location>
</feature>
<keyword evidence="7" id="KW-1015">Disulfide bond</keyword>
<keyword evidence="5" id="KW-0378">Hydrolase</keyword>
<protein>
    <submittedName>
        <fullName evidence="10">Secreted aspartic proteinase</fullName>
    </submittedName>
</protein>
<dbReference type="RefSeq" id="XP_040681387.1">
    <property type="nucleotide sequence ID" value="XM_040821044.1"/>
</dbReference>
<keyword evidence="4" id="KW-0064">Aspartyl protease</keyword>
<dbReference type="PRINTS" id="PR00792">
    <property type="entry name" value="PEPSIN"/>
</dbReference>
<sequence>MDNRMVQELDLIRFPLDITAGAPTKNRRLKRQNEIAINPEKSGFFYSIELQVGTPAQAVRVNFDTGSAELWINPVCSKSTDPGFCEKLGRFNGSQTFVDTNTTNRIGYGTGFAKLDYGYDYVQIGSAKISQQMFGVATDSEFASTGILGASPQLKGWKNDYPLFLDNLAAQGFIKSRAFSLDIRSIESKRGFVVFGGIDTKKFSGPLEKRPIIPAAESPDKLTRYWIYLDGVSVTKGDGSTAVIFDQPNGQPVLLDSGYTVSALPTRHFNKIKEAFPDVSAPPEDDKSGLYRVPCDVGSRNGSVDFKFGKTKVVVPYNDFIWKQPDKNICVLGVTPDDDLPVLGDTFLRGAYAVFDQDNRNIHLANHEDCGSRLVAIGTGPDAVPSGEGDCGKSKPTTSSAIPTRSLTTPLTMNNSTTASVKLTVSSSSVIFNTTTPAHSTPSVDVPGRHSTVTSAKPLSPASISTGPTNGIVMSSRPTASAAQSVKISVGGGNSSSSSGGGGSITPQAITTVSGPLPNIVWQNVAVPLTYTSIFITTSVRTITSCPHYVTGCPTGSVTTETMTGTTTWCPGDTAPSGRPRQTAETVKPAMTLQSLIASEPSITSVFTTTETHTITSCSGQGSCKKGHVTTEVITSTTHLCPESTATFTISRTHTCREDENGCEPGDETTTVFTVTIEPHTTADRPTPAPGCGDNCVLPPPAPTSDVEAQPRVTGVMTAPEPTTTIDGTNGDMTASAKPVETACSTCGSETVSPPLTAGASGSRAPAMAGAIVLAALSVVL</sequence>